<keyword evidence="7" id="KW-1185">Reference proteome</keyword>
<dbReference type="EMBL" id="GG745334">
    <property type="protein sequence ID" value="KNE59094.1"/>
    <property type="molecule type" value="Genomic_DNA"/>
</dbReference>
<dbReference type="InterPro" id="IPR043136">
    <property type="entry name" value="B30.2/SPRY_sf"/>
</dbReference>
<gene>
    <name evidence="6" type="ORF">AMAG_03437</name>
</gene>
<evidence type="ECO:0000256" key="1">
    <source>
        <dbReference type="ARBA" id="ARBA00004123"/>
    </source>
</evidence>
<name>A0A0L0S9M8_ALLM3</name>
<dbReference type="SUPFAM" id="SSF49899">
    <property type="entry name" value="Concanavalin A-like lectins/glucanases"/>
    <property type="match status" value="1"/>
</dbReference>
<dbReference type="GO" id="GO:0048188">
    <property type="term" value="C:Set1C/COMPASS complex"/>
    <property type="evidence" value="ECO:0007669"/>
    <property type="project" value="InterPro"/>
</dbReference>
<evidence type="ECO:0000256" key="3">
    <source>
        <dbReference type="ARBA" id="ARBA00038149"/>
    </source>
</evidence>
<reference evidence="6 7" key="1">
    <citation type="submission" date="2009-11" db="EMBL/GenBank/DDBJ databases">
        <title>Annotation of Allomyces macrogynus ATCC 38327.</title>
        <authorList>
            <consortium name="The Broad Institute Genome Sequencing Platform"/>
            <person name="Russ C."/>
            <person name="Cuomo C."/>
            <person name="Burger G."/>
            <person name="Gray M.W."/>
            <person name="Holland P.W.H."/>
            <person name="King N."/>
            <person name="Lang F.B.F."/>
            <person name="Roger A.J."/>
            <person name="Ruiz-Trillo I."/>
            <person name="Young S.K."/>
            <person name="Zeng Q."/>
            <person name="Gargeya S."/>
            <person name="Fitzgerald M."/>
            <person name="Haas B."/>
            <person name="Abouelleil A."/>
            <person name="Alvarado L."/>
            <person name="Arachchi H.M."/>
            <person name="Berlin A."/>
            <person name="Chapman S.B."/>
            <person name="Gearin G."/>
            <person name="Goldberg J."/>
            <person name="Griggs A."/>
            <person name="Gujja S."/>
            <person name="Hansen M."/>
            <person name="Heiman D."/>
            <person name="Howarth C."/>
            <person name="Larimer J."/>
            <person name="Lui A."/>
            <person name="MacDonald P.J.P."/>
            <person name="McCowen C."/>
            <person name="Montmayeur A."/>
            <person name="Murphy C."/>
            <person name="Neiman D."/>
            <person name="Pearson M."/>
            <person name="Priest M."/>
            <person name="Roberts A."/>
            <person name="Saif S."/>
            <person name="Shea T."/>
            <person name="Sisk P."/>
            <person name="Stolte C."/>
            <person name="Sykes S."/>
            <person name="Wortman J."/>
            <person name="Nusbaum C."/>
            <person name="Birren B."/>
        </authorList>
    </citation>
    <scope>NUCLEOTIDE SEQUENCE [LARGE SCALE GENOMIC DNA]</scope>
    <source>
        <strain evidence="6 7">ATCC 38327</strain>
    </source>
</reference>
<protein>
    <recommendedName>
        <fullName evidence="5">B30.2/SPRY domain-containing protein</fullName>
    </recommendedName>
</protein>
<dbReference type="STRING" id="578462.A0A0L0S9M8"/>
<dbReference type="InterPro" id="IPR013320">
    <property type="entry name" value="ConA-like_dom_sf"/>
</dbReference>
<evidence type="ECO:0000313" key="6">
    <source>
        <dbReference type="EMBL" id="KNE59094.1"/>
    </source>
</evidence>
<evidence type="ECO:0000313" key="7">
    <source>
        <dbReference type="Proteomes" id="UP000054350"/>
    </source>
</evidence>
<dbReference type="InterPro" id="IPR037353">
    <property type="entry name" value="ASH2"/>
</dbReference>
<organism evidence="6 7">
    <name type="scientific">Allomyces macrogynus (strain ATCC 38327)</name>
    <name type="common">Allomyces javanicus var. macrogynus</name>
    <dbReference type="NCBI Taxonomy" id="578462"/>
    <lineage>
        <taxon>Eukaryota</taxon>
        <taxon>Fungi</taxon>
        <taxon>Fungi incertae sedis</taxon>
        <taxon>Blastocladiomycota</taxon>
        <taxon>Blastocladiomycetes</taxon>
        <taxon>Blastocladiales</taxon>
        <taxon>Blastocladiaceae</taxon>
        <taxon>Allomyces</taxon>
    </lineage>
</organism>
<dbReference type="CDD" id="cd12872">
    <property type="entry name" value="SPRY_Ash2"/>
    <property type="match status" value="1"/>
</dbReference>
<dbReference type="PROSITE" id="PS50188">
    <property type="entry name" value="B302_SPRY"/>
    <property type="match status" value="1"/>
</dbReference>
<dbReference type="PANTHER" id="PTHR10598:SF0">
    <property type="entry name" value="SET1_ASH2 HISTONE METHYLTRANSFERASE COMPLEX SUBUNIT ASH2"/>
    <property type="match status" value="1"/>
</dbReference>
<keyword evidence="2" id="KW-0539">Nucleus</keyword>
<dbReference type="InterPro" id="IPR003877">
    <property type="entry name" value="SPRY_dom"/>
</dbReference>
<feature type="compositionally biased region" description="Low complexity" evidence="4">
    <location>
        <begin position="263"/>
        <end position="281"/>
    </location>
</feature>
<dbReference type="Proteomes" id="UP000054350">
    <property type="component" value="Unassembled WGS sequence"/>
</dbReference>
<dbReference type="GO" id="GO:0000976">
    <property type="term" value="F:transcription cis-regulatory region binding"/>
    <property type="evidence" value="ECO:0007669"/>
    <property type="project" value="TreeGrafter"/>
</dbReference>
<feature type="region of interest" description="Disordered" evidence="4">
    <location>
        <begin position="258"/>
        <end position="281"/>
    </location>
</feature>
<evidence type="ECO:0000256" key="2">
    <source>
        <dbReference type="ARBA" id="ARBA00023242"/>
    </source>
</evidence>
<dbReference type="PANTHER" id="PTHR10598">
    <property type="entry name" value="SET1/ASH2 HISTONE METHYLTRANSFERASE COMPLEX SUBUNIT ASH2"/>
    <property type="match status" value="1"/>
</dbReference>
<dbReference type="Pfam" id="PF00622">
    <property type="entry name" value="SPRY"/>
    <property type="match status" value="1"/>
</dbReference>
<accession>A0A0L0S9M8</accession>
<comment type="subcellular location">
    <subcellularLocation>
        <location evidence="1">Nucleus</location>
    </subcellularLocation>
</comment>
<comment type="similarity">
    <text evidence="3">Belongs to the cclA family.</text>
</comment>
<evidence type="ECO:0000256" key="4">
    <source>
        <dbReference type="SAM" id="MobiDB-lite"/>
    </source>
</evidence>
<proteinExistence type="inferred from homology"/>
<dbReference type="OrthoDB" id="21243at2759"/>
<sequence length="333" mass="35697">MNDARSVVGGLGYRQVKANHGVVEGRWYFEVKITKLRKKGNARIGWATIAGDLQAPCGFDAFSYAYRATPGTLFHEARAVKHPAQAAIERGYGEGDVLGVMIYLPPPTPDQDVILRDRRWTGPQKYQPVKFFLPHPNASSSSHIRYFVNGVDITSTTDNTDPRPAFSHLHLGKYYPAISLFRDAEVAANFGPEFAFPPPNLTTTMPTDAPSAANAAGIDRLLHLSVAHGMHALGHCYPYAMVRDLVPCIQLPSASSQARTKARGPSPTAAAAAPAAGAQDAPSLTVVMSPPRPIRHDSITSPTLRVAVGEAVERAVQGVPPVLALPSPGVRGE</sequence>
<dbReference type="SMART" id="SM00449">
    <property type="entry name" value="SPRY"/>
    <property type="match status" value="1"/>
</dbReference>
<dbReference type="AlphaFoldDB" id="A0A0L0S9M8"/>
<dbReference type="eggNOG" id="KOG2626">
    <property type="taxonomic scope" value="Eukaryota"/>
</dbReference>
<dbReference type="InterPro" id="IPR001870">
    <property type="entry name" value="B30.2/SPRY"/>
</dbReference>
<evidence type="ECO:0000259" key="5">
    <source>
        <dbReference type="PROSITE" id="PS50188"/>
    </source>
</evidence>
<reference evidence="7" key="2">
    <citation type="submission" date="2009-11" db="EMBL/GenBank/DDBJ databases">
        <title>The Genome Sequence of Allomyces macrogynus strain ATCC 38327.</title>
        <authorList>
            <consortium name="The Broad Institute Genome Sequencing Platform"/>
            <person name="Russ C."/>
            <person name="Cuomo C."/>
            <person name="Shea T."/>
            <person name="Young S.K."/>
            <person name="Zeng Q."/>
            <person name="Koehrsen M."/>
            <person name="Haas B."/>
            <person name="Borodovsky M."/>
            <person name="Guigo R."/>
            <person name="Alvarado L."/>
            <person name="Berlin A."/>
            <person name="Borenstein D."/>
            <person name="Chen Z."/>
            <person name="Engels R."/>
            <person name="Freedman E."/>
            <person name="Gellesch M."/>
            <person name="Goldberg J."/>
            <person name="Griggs A."/>
            <person name="Gujja S."/>
            <person name="Heiman D."/>
            <person name="Hepburn T."/>
            <person name="Howarth C."/>
            <person name="Jen D."/>
            <person name="Larson L."/>
            <person name="Lewis B."/>
            <person name="Mehta T."/>
            <person name="Park D."/>
            <person name="Pearson M."/>
            <person name="Roberts A."/>
            <person name="Saif S."/>
            <person name="Shenoy N."/>
            <person name="Sisk P."/>
            <person name="Stolte C."/>
            <person name="Sykes S."/>
            <person name="Walk T."/>
            <person name="White J."/>
            <person name="Yandava C."/>
            <person name="Burger G."/>
            <person name="Gray M.W."/>
            <person name="Holland P.W.H."/>
            <person name="King N."/>
            <person name="Lang F.B.F."/>
            <person name="Roger A.J."/>
            <person name="Ruiz-Trillo I."/>
            <person name="Lander E."/>
            <person name="Nusbaum C."/>
        </authorList>
    </citation>
    <scope>NUCLEOTIDE SEQUENCE [LARGE SCALE GENOMIC DNA]</scope>
    <source>
        <strain evidence="7">ATCC 38327</strain>
    </source>
</reference>
<dbReference type="VEuPathDB" id="FungiDB:AMAG_03437"/>
<feature type="domain" description="B30.2/SPRY" evidence="5">
    <location>
        <begin position="1"/>
        <end position="195"/>
    </location>
</feature>
<dbReference type="Gene3D" id="2.60.120.920">
    <property type="match status" value="1"/>
</dbReference>